<feature type="transmembrane region" description="Helical" evidence="1">
    <location>
        <begin position="102"/>
        <end position="122"/>
    </location>
</feature>
<evidence type="ECO:0000256" key="1">
    <source>
        <dbReference type="SAM" id="Phobius"/>
    </source>
</evidence>
<dbReference type="RefSeq" id="WP_257770074.1">
    <property type="nucleotide sequence ID" value="NZ_CP102480.1"/>
</dbReference>
<keyword evidence="1" id="KW-1133">Transmembrane helix</keyword>
<name>A0A9J7AX61_9PROT</name>
<dbReference type="Proteomes" id="UP001060336">
    <property type="component" value="Chromosome"/>
</dbReference>
<keyword evidence="1" id="KW-0472">Membrane</keyword>
<keyword evidence="4" id="KW-1185">Reference proteome</keyword>
<proteinExistence type="predicted"/>
<evidence type="ECO:0000313" key="4">
    <source>
        <dbReference type="Proteomes" id="UP001060336"/>
    </source>
</evidence>
<dbReference type="PANTHER" id="PTHR42709:SF11">
    <property type="entry name" value="DEDA FAMILY PROTEIN"/>
    <property type="match status" value="1"/>
</dbReference>
<dbReference type="AlphaFoldDB" id="A0A9J7AX61"/>
<dbReference type="GO" id="GO:0005886">
    <property type="term" value="C:plasma membrane"/>
    <property type="evidence" value="ECO:0007669"/>
    <property type="project" value="TreeGrafter"/>
</dbReference>
<feature type="transmembrane region" description="Helical" evidence="1">
    <location>
        <begin position="18"/>
        <end position="35"/>
    </location>
</feature>
<dbReference type="InterPro" id="IPR051311">
    <property type="entry name" value="DedA_domain"/>
</dbReference>
<protein>
    <submittedName>
        <fullName evidence="3">DedA family protein</fullName>
    </submittedName>
</protein>
<feature type="transmembrane region" description="Helical" evidence="1">
    <location>
        <begin position="171"/>
        <end position="192"/>
    </location>
</feature>
<feature type="transmembrane region" description="Helical" evidence="1">
    <location>
        <begin position="55"/>
        <end position="81"/>
    </location>
</feature>
<reference evidence="3" key="1">
    <citation type="submission" date="2022-08" db="EMBL/GenBank/DDBJ databases">
        <title>Nisaea acidiphila sp. nov., isolated from a marine algal debris and emended description of the genus Nisaea Urios et al. 2008.</title>
        <authorList>
            <person name="Kwon K."/>
        </authorList>
    </citation>
    <scope>NUCLEOTIDE SEQUENCE</scope>
    <source>
        <strain evidence="3">MEBiC11861</strain>
    </source>
</reference>
<dbReference type="EMBL" id="CP102480">
    <property type="protein sequence ID" value="UUX50836.1"/>
    <property type="molecule type" value="Genomic_DNA"/>
</dbReference>
<sequence length="193" mass="21078">MLQATYDRLMRAAAHRRANYWLALISFIESSVFPIPPDTMLIPMVLADRNNAWKAAGICTIASVLGGLAGYAIGALLYEAVGLPLLEFYGYAEKFASFTAQYNEWGAWIVFGAGVTPFPYKVITIASGVTHLDLLIFTVASVLARGIRFYLVAALCWRFGPAVQKTIEKNLGLWTTAAFLLLVGGFALVKYLG</sequence>
<dbReference type="KEGG" id="naci:NUH88_03835"/>
<gene>
    <name evidence="3" type="ORF">NUH88_03835</name>
</gene>
<dbReference type="Pfam" id="PF09335">
    <property type="entry name" value="VTT_dom"/>
    <property type="match status" value="1"/>
</dbReference>
<dbReference type="InterPro" id="IPR032816">
    <property type="entry name" value="VTT_dom"/>
</dbReference>
<evidence type="ECO:0000259" key="2">
    <source>
        <dbReference type="Pfam" id="PF09335"/>
    </source>
</evidence>
<accession>A0A9J7AX61</accession>
<keyword evidence="1" id="KW-0812">Transmembrane</keyword>
<evidence type="ECO:0000313" key="3">
    <source>
        <dbReference type="EMBL" id="UUX50836.1"/>
    </source>
</evidence>
<feature type="domain" description="VTT" evidence="2">
    <location>
        <begin position="37"/>
        <end position="154"/>
    </location>
</feature>
<feature type="transmembrane region" description="Helical" evidence="1">
    <location>
        <begin position="134"/>
        <end position="159"/>
    </location>
</feature>
<organism evidence="3 4">
    <name type="scientific">Nisaea acidiphila</name>
    <dbReference type="NCBI Taxonomy" id="1862145"/>
    <lineage>
        <taxon>Bacteria</taxon>
        <taxon>Pseudomonadati</taxon>
        <taxon>Pseudomonadota</taxon>
        <taxon>Alphaproteobacteria</taxon>
        <taxon>Rhodospirillales</taxon>
        <taxon>Thalassobaculaceae</taxon>
        <taxon>Nisaea</taxon>
    </lineage>
</organism>
<dbReference type="PANTHER" id="PTHR42709">
    <property type="entry name" value="ALKALINE PHOSPHATASE LIKE PROTEIN"/>
    <property type="match status" value="1"/>
</dbReference>